<keyword evidence="2 6" id="KW-0963">Cytoplasm</keyword>
<dbReference type="GO" id="GO:0004519">
    <property type="term" value="F:endonuclease activity"/>
    <property type="evidence" value="ECO:0007669"/>
    <property type="project" value="UniProtKB-KW"/>
</dbReference>
<comment type="cofactor">
    <cofactor evidence="6">
        <name>Mg(2+)</name>
        <dbReference type="ChEBI" id="CHEBI:18420"/>
    </cofactor>
</comment>
<dbReference type="PANTHER" id="PTHR28511">
    <property type="entry name" value="ENDONUCLEASE V"/>
    <property type="match status" value="1"/>
</dbReference>
<evidence type="ECO:0000313" key="8">
    <source>
        <dbReference type="Proteomes" id="UP001387364"/>
    </source>
</evidence>
<keyword evidence="6" id="KW-0479">Metal-binding</keyword>
<feature type="site" description="Interaction with target DNA" evidence="6">
    <location>
        <position position="92"/>
    </location>
</feature>
<dbReference type="EC" id="3.1.21.7" evidence="6"/>
<keyword evidence="6" id="KW-0227">DNA damage</keyword>
<keyword evidence="5 6" id="KW-0378">Hydrolase</keyword>
<protein>
    <recommendedName>
        <fullName evidence="6">Endonuclease V</fullName>
        <ecNumber evidence="6">3.1.21.7</ecNumber>
    </recommendedName>
    <alternativeName>
        <fullName evidence="6">Deoxyinosine 3'endonuclease</fullName>
    </alternativeName>
    <alternativeName>
        <fullName evidence="6">Deoxyribonuclease V</fullName>
        <shortName evidence="6">DNase V</shortName>
    </alternativeName>
</protein>
<dbReference type="Pfam" id="PF04493">
    <property type="entry name" value="Endonuclease_5"/>
    <property type="match status" value="1"/>
</dbReference>
<keyword evidence="3 6" id="KW-0540">Nuclease</keyword>
<evidence type="ECO:0000256" key="1">
    <source>
        <dbReference type="ARBA" id="ARBA00004496"/>
    </source>
</evidence>
<comment type="function">
    <text evidence="6">DNA repair enzyme involved in the repair of deaminated bases. Selectively cleaves double-stranded DNA at the second phosphodiester bond 3' to a deoxyinosine leaving behind the intact lesion on the nicked DNA.</text>
</comment>
<accession>A0ABZ2N1E8</accession>
<keyword evidence="4 6" id="KW-0255">Endonuclease</keyword>
<evidence type="ECO:0000256" key="6">
    <source>
        <dbReference type="HAMAP-Rule" id="MF_00801"/>
    </source>
</evidence>
<evidence type="ECO:0000313" key="7">
    <source>
        <dbReference type="EMBL" id="WXB91511.1"/>
    </source>
</evidence>
<comment type="catalytic activity">
    <reaction evidence="6">
        <text>Endonucleolytic cleavage at apurinic or apyrimidinic sites to products with a 5'-phosphate.</text>
        <dbReference type="EC" id="3.1.21.7"/>
    </reaction>
</comment>
<dbReference type="HAMAP" id="MF_00801">
    <property type="entry name" value="Endonuclease_5"/>
    <property type="match status" value="1"/>
</dbReference>
<dbReference type="CDD" id="cd06559">
    <property type="entry name" value="Endonuclease_V"/>
    <property type="match status" value="1"/>
</dbReference>
<evidence type="ECO:0000256" key="2">
    <source>
        <dbReference type="ARBA" id="ARBA00022490"/>
    </source>
</evidence>
<dbReference type="InterPro" id="IPR007581">
    <property type="entry name" value="Endonuclease-V"/>
</dbReference>
<proteinExistence type="inferred from homology"/>
<feature type="binding site" evidence="6">
    <location>
        <position position="52"/>
    </location>
    <ligand>
        <name>Mg(2+)</name>
        <dbReference type="ChEBI" id="CHEBI:18420"/>
    </ligand>
</feature>
<comment type="subcellular location">
    <subcellularLocation>
        <location evidence="1 6">Cytoplasm</location>
    </subcellularLocation>
</comment>
<evidence type="ECO:0000256" key="4">
    <source>
        <dbReference type="ARBA" id="ARBA00022759"/>
    </source>
</evidence>
<evidence type="ECO:0000256" key="3">
    <source>
        <dbReference type="ARBA" id="ARBA00022722"/>
    </source>
</evidence>
<dbReference type="Proteomes" id="UP001387364">
    <property type="component" value="Chromosome"/>
</dbReference>
<dbReference type="PANTHER" id="PTHR28511:SF1">
    <property type="entry name" value="ENDONUCLEASE V"/>
    <property type="match status" value="1"/>
</dbReference>
<keyword evidence="6" id="KW-0234">DNA repair</keyword>
<dbReference type="RefSeq" id="WP_338749067.1">
    <property type="nucleotide sequence ID" value="NZ_CP147404.1"/>
</dbReference>
<sequence length="241" mass="27763">MESKPYVLEHGTEFDKETLIQEFSNIQSELLPKVKLENHFQKDELQLIAGVDLAYWDVNDTMYGTCCIVVIDYHTKEVVEKVYSYGVITIPYIPGFLAFRELPLILEAVEKLTKLPDLYMFDGNGYLHYRHMGIATHASFFLNKPTIGVAKSYLKIQGIDFIMPENRMGAYTDIVINNEVYGRTLRTTKNVKPIFVSCGNWIDLDTSTEIVMNCINKESRLPIPVRLADLETHKMRKQLSR</sequence>
<keyword evidence="8" id="KW-1185">Reference proteome</keyword>
<evidence type="ECO:0000256" key="5">
    <source>
        <dbReference type="ARBA" id="ARBA00022801"/>
    </source>
</evidence>
<name>A0ABZ2N1E8_9BACI</name>
<organism evidence="7 8">
    <name type="scientific">Bacillus kandeliae</name>
    <dbReference type="NCBI Taxonomy" id="3129297"/>
    <lineage>
        <taxon>Bacteria</taxon>
        <taxon>Bacillati</taxon>
        <taxon>Bacillota</taxon>
        <taxon>Bacilli</taxon>
        <taxon>Bacillales</taxon>
        <taxon>Bacillaceae</taxon>
        <taxon>Bacillus</taxon>
    </lineage>
</organism>
<reference evidence="7 8" key="1">
    <citation type="submission" date="2024-02" db="EMBL/GenBank/DDBJ databases">
        <title>Seven novel Bacillus-like species.</title>
        <authorList>
            <person name="Liu G."/>
        </authorList>
    </citation>
    <scope>NUCLEOTIDE SEQUENCE [LARGE SCALE GENOMIC DNA]</scope>
    <source>
        <strain evidence="7 8">FJAT-52991</strain>
    </source>
</reference>
<keyword evidence="6" id="KW-0460">Magnesium</keyword>
<dbReference type="Gene3D" id="3.30.2170.10">
    <property type="entry name" value="archaeoglobus fulgidus dsm 4304 superfamily"/>
    <property type="match status" value="1"/>
</dbReference>
<comment type="similarity">
    <text evidence="6">Belongs to the endonuclease V family.</text>
</comment>
<dbReference type="EMBL" id="CP147404">
    <property type="protein sequence ID" value="WXB91511.1"/>
    <property type="molecule type" value="Genomic_DNA"/>
</dbReference>
<gene>
    <name evidence="6" type="primary">nfi</name>
    <name evidence="7" type="ORF">WDJ61_09455</name>
</gene>
<feature type="binding site" evidence="6">
    <location>
        <position position="122"/>
    </location>
    <ligand>
        <name>Mg(2+)</name>
        <dbReference type="ChEBI" id="CHEBI:18420"/>
    </ligand>
</feature>